<dbReference type="AlphaFoldDB" id="S8EL40"/>
<feature type="compositionally biased region" description="Low complexity" evidence="1">
    <location>
        <begin position="158"/>
        <end position="167"/>
    </location>
</feature>
<evidence type="ECO:0000313" key="3">
    <source>
        <dbReference type="Proteomes" id="UP000015241"/>
    </source>
</evidence>
<proteinExistence type="predicted"/>
<dbReference type="STRING" id="743788.S8EL40"/>
<feature type="region of interest" description="Disordered" evidence="1">
    <location>
        <begin position="391"/>
        <end position="410"/>
    </location>
</feature>
<keyword evidence="3" id="KW-1185">Reference proteome</keyword>
<evidence type="ECO:0000256" key="1">
    <source>
        <dbReference type="SAM" id="MobiDB-lite"/>
    </source>
</evidence>
<feature type="compositionally biased region" description="Pro residues" evidence="1">
    <location>
        <begin position="46"/>
        <end position="57"/>
    </location>
</feature>
<feature type="region of interest" description="Disordered" evidence="1">
    <location>
        <begin position="434"/>
        <end position="454"/>
    </location>
</feature>
<feature type="region of interest" description="Disordered" evidence="1">
    <location>
        <begin position="117"/>
        <end position="242"/>
    </location>
</feature>
<dbReference type="EMBL" id="KE504128">
    <property type="protein sequence ID" value="EPT04049.1"/>
    <property type="molecule type" value="Genomic_DNA"/>
</dbReference>
<dbReference type="OrthoDB" id="2626014at2759"/>
<dbReference type="Proteomes" id="UP000015241">
    <property type="component" value="Unassembled WGS sequence"/>
</dbReference>
<feature type="region of interest" description="Disordered" evidence="1">
    <location>
        <begin position="31"/>
        <end position="68"/>
    </location>
</feature>
<protein>
    <submittedName>
        <fullName evidence="2">Uncharacterized protein</fullName>
    </submittedName>
</protein>
<name>S8EL40_FOMSC</name>
<dbReference type="InParanoid" id="S8EL40"/>
<dbReference type="eggNOG" id="ENOG502R0T6">
    <property type="taxonomic scope" value="Eukaryota"/>
</dbReference>
<dbReference type="HOGENOM" id="CLU_341982_0_0_1"/>
<organism evidence="2 3">
    <name type="scientific">Fomitopsis schrenkii</name>
    <name type="common">Brown rot fungus</name>
    <dbReference type="NCBI Taxonomy" id="2126942"/>
    <lineage>
        <taxon>Eukaryota</taxon>
        <taxon>Fungi</taxon>
        <taxon>Dikarya</taxon>
        <taxon>Basidiomycota</taxon>
        <taxon>Agaricomycotina</taxon>
        <taxon>Agaricomycetes</taxon>
        <taxon>Polyporales</taxon>
        <taxon>Fomitopsis</taxon>
    </lineage>
</organism>
<accession>S8EL40</accession>
<reference evidence="2 3" key="1">
    <citation type="journal article" date="2012" name="Science">
        <title>The Paleozoic origin of enzymatic lignin decomposition reconstructed from 31 fungal genomes.</title>
        <authorList>
            <person name="Floudas D."/>
            <person name="Binder M."/>
            <person name="Riley R."/>
            <person name="Barry K."/>
            <person name="Blanchette R.A."/>
            <person name="Henrissat B."/>
            <person name="Martinez A.T."/>
            <person name="Otillar R."/>
            <person name="Spatafora J.W."/>
            <person name="Yadav J.S."/>
            <person name="Aerts A."/>
            <person name="Benoit I."/>
            <person name="Boyd A."/>
            <person name="Carlson A."/>
            <person name="Copeland A."/>
            <person name="Coutinho P.M."/>
            <person name="de Vries R.P."/>
            <person name="Ferreira P."/>
            <person name="Findley K."/>
            <person name="Foster B."/>
            <person name="Gaskell J."/>
            <person name="Glotzer D."/>
            <person name="Gorecki P."/>
            <person name="Heitman J."/>
            <person name="Hesse C."/>
            <person name="Hori C."/>
            <person name="Igarashi K."/>
            <person name="Jurgens J.A."/>
            <person name="Kallen N."/>
            <person name="Kersten P."/>
            <person name="Kohler A."/>
            <person name="Kuees U."/>
            <person name="Kumar T.K.A."/>
            <person name="Kuo A."/>
            <person name="LaButti K."/>
            <person name="Larrondo L.F."/>
            <person name="Lindquist E."/>
            <person name="Ling A."/>
            <person name="Lombard V."/>
            <person name="Lucas S."/>
            <person name="Lundell T."/>
            <person name="Martin R."/>
            <person name="McLaughlin D.J."/>
            <person name="Morgenstern I."/>
            <person name="Morin E."/>
            <person name="Murat C."/>
            <person name="Nagy L.G."/>
            <person name="Nolan M."/>
            <person name="Ohm R.A."/>
            <person name="Patyshakuliyeva A."/>
            <person name="Rokas A."/>
            <person name="Ruiz-Duenas F.J."/>
            <person name="Sabat G."/>
            <person name="Salamov A."/>
            <person name="Samejima M."/>
            <person name="Schmutz J."/>
            <person name="Slot J.C."/>
            <person name="St John F."/>
            <person name="Stenlid J."/>
            <person name="Sun H."/>
            <person name="Sun S."/>
            <person name="Syed K."/>
            <person name="Tsang A."/>
            <person name="Wiebenga A."/>
            <person name="Young D."/>
            <person name="Pisabarro A."/>
            <person name="Eastwood D.C."/>
            <person name="Martin F."/>
            <person name="Cullen D."/>
            <person name="Grigoriev I.V."/>
            <person name="Hibbett D.S."/>
        </authorList>
    </citation>
    <scope>NUCLEOTIDE SEQUENCE</scope>
    <source>
        <strain evidence="3">FP-58527</strain>
    </source>
</reference>
<feature type="compositionally biased region" description="Pro residues" evidence="1">
    <location>
        <begin position="401"/>
        <end position="410"/>
    </location>
</feature>
<evidence type="ECO:0000313" key="2">
    <source>
        <dbReference type="EMBL" id="EPT04049.1"/>
    </source>
</evidence>
<feature type="region of interest" description="Disordered" evidence="1">
    <location>
        <begin position="521"/>
        <end position="572"/>
    </location>
</feature>
<sequence length="786" mass="86610">MHSSGHRTPSRLAPSFPGSLRASAKLIASSSSTALTPFTGHHRRPPPPARALPPLPEEPLTRPESWSDEFEQISYDEFRRTLLLADPSYAFPNTDYQSQPSTILSRSRDSLKKLSRLSLKLPRRASEPPKTASPSQTQCPLQARRPSFVPASPPPSVSPTSRARSSTDTAPIEDTSSAFYDEDPFRKSESPGESEFPEQRSPLQAVFEQPEPDCDSYHNLAPCPSSLTLVSDRNSTRSSRTLRRLKSLSKLNIFASRKPANGDQQSSLPDPLPTYPVAAEVVTDYLPKLAFEHFECAPVIEEDEEELPVPPAVPPKNRPPSLQAVQQLEPELSKYISHLQVYRYERVDPRELTSSARTSTIIGYSPVASPLPPPSPSWLSRNVKDLEFYTEKDASSRAPLSPEPIPIPPPSPRPLHILPRQFLPVRSRTSLVSPQSCADNNCPDVPGSPRSTASSATLFVSSSTAASPVRSSFYAGSRPPSSATNRLSVIHCYRQSLSDARFLFALSSLVSGTAPSQRSSINALFSPGPQEPLSLTESQPPYSDHAAPVLPEGSDARSIRSLHSPVPAPKPPKPSLHIFIPNQSPLQDHYSAADSLTIPAPLLAAIRDPSIISAMTTAYNKPNDTVDWGEDYDYSGFEWFKDPPPRPEPAPPLVMPEPPDQAAIHQNAMFDFALKSAPNVLYAKYKQYGQLGVLAWSSEFSEMIDALKVLGFEGNMFVATRGQALRTCEEIIKLLKNNLKVDMQIIVLYLCNQVVRLRRFLDGDHQWNDYPETTFPIDPYKHGAAD</sequence>
<gene>
    <name evidence="2" type="ORF">FOMPIDRAFT_1046522</name>
</gene>